<sequence length="923" mass="104985">MQFNIYEENIKKRCLMAFHMCGFIPLLFCLCTAVRQSLSMRSLVFVISFLGFGFAAEWSGNVCYRWRTYIFSRWGCRYSTWKGCWDWEPGYIFTDQVPYCCSGWRHNGNNICSIPICPNGCGEYKGRCIKPDECQCNPGYTGKYCTTIAACSHLKPCYPGNCTSNACKCTNNFYPENNGTNNCLTFPNVTEYFPTIEQSTFELGYFQQVKYMQTYNITIDSAMSTKNLKMFWTNCRDGTFMNFTFQSIFSPSTLNLPDKPGYVSNFALGITEADISVILTDFNGIKKDSTKLHCDVNRDNPRSENLYRCAKSIDNFNTRFDSGDTLAVTYKAQTGGFRILSNNGVKQYYTGRQTSRSIELKFDTEGPYHCSQKGECSDSSTMMKIKNDVTKVPIDISWNGWKDKLSKVARYALQVFKLVKAGDGTLKEPYNDLNPNPVFVNITELNETSEGAAHSFTFQPQEPGVYSCILEVNDNANNSVYVRRFVIYDSSSTVTSDSSHPLYATSGNATSDFKWQINNPQRVSFSWENHFLNELHESGNFLARIRNVPASFYDEFRDGFKSIPDQYDDTEGKRSRDAIPNKRGIIKYDIAYALGRKQLTPKTFQYTDRTNAFIHINLSQQLQDGNSMTLWVKAYDILENTKTERIILHYDSTKPKVSSMELQTNVGLGPMNFTSSVRIMGASDPHSGVKKIKYRFKALSTGKVINNRDYEYHNPSRDQYYCNTNPCDTNLPTGESFGVTINLPFSNCYAINISNMSTETVNLEMDIFNSAGLFIRKEMQIKNLSSLTGINNYAGPHNIRIDDRFNTSYKIMWNQAPSCCNIQGFQLALSKANGQILQISTFNETQNWIILDDVEEGTTYNLVILTMYGNDRDNRIRSSVPSNFTFVAQTQSEMQSSRGSMCMLHCSKMIGILLIVFVQLIGY</sequence>
<protein>
    <submittedName>
        <fullName evidence="6">Uncharacterized protein LOC111111813 isoform X1</fullName>
    </submittedName>
</protein>
<feature type="transmembrane region" description="Helical" evidence="2">
    <location>
        <begin position="15"/>
        <end position="36"/>
    </location>
</feature>
<feature type="domain" description="EGF-like" evidence="3">
    <location>
        <begin position="113"/>
        <end position="146"/>
    </location>
</feature>
<keyword evidence="1" id="KW-0245">EGF-like domain</keyword>
<dbReference type="PROSITE" id="PS50026">
    <property type="entry name" value="EGF_3"/>
    <property type="match status" value="1"/>
</dbReference>
<dbReference type="PROSITE" id="PS50853">
    <property type="entry name" value="FN3"/>
    <property type="match status" value="1"/>
</dbReference>
<keyword evidence="5" id="KW-1185">Reference proteome</keyword>
<evidence type="ECO:0000313" key="5">
    <source>
        <dbReference type="Proteomes" id="UP000694844"/>
    </source>
</evidence>
<evidence type="ECO:0000259" key="4">
    <source>
        <dbReference type="PROSITE" id="PS50853"/>
    </source>
</evidence>
<keyword evidence="1" id="KW-1015">Disulfide bond</keyword>
<accession>A0A8B8BP56</accession>
<evidence type="ECO:0000256" key="1">
    <source>
        <dbReference type="PROSITE-ProRule" id="PRU00076"/>
    </source>
</evidence>
<dbReference type="InterPro" id="IPR036116">
    <property type="entry name" value="FN3_sf"/>
</dbReference>
<feature type="domain" description="Fibronectin type-III" evidence="4">
    <location>
        <begin position="795"/>
        <end position="893"/>
    </location>
</feature>
<reference evidence="6" key="1">
    <citation type="submission" date="2025-08" db="UniProtKB">
        <authorList>
            <consortium name="RefSeq"/>
        </authorList>
    </citation>
    <scope>IDENTIFICATION</scope>
    <source>
        <tissue evidence="6">Whole sample</tissue>
    </source>
</reference>
<dbReference type="Gene3D" id="2.10.25.10">
    <property type="entry name" value="Laminin"/>
    <property type="match status" value="1"/>
</dbReference>
<dbReference type="PROSITE" id="PS00022">
    <property type="entry name" value="EGF_1"/>
    <property type="match status" value="1"/>
</dbReference>
<dbReference type="InterPro" id="IPR013783">
    <property type="entry name" value="Ig-like_fold"/>
</dbReference>
<dbReference type="OrthoDB" id="10268124at2759"/>
<keyword evidence="2" id="KW-0812">Transmembrane</keyword>
<dbReference type="GeneID" id="111111813"/>
<feature type="disulfide bond" evidence="1">
    <location>
        <begin position="136"/>
        <end position="145"/>
    </location>
</feature>
<keyword evidence="2" id="KW-1133">Transmembrane helix</keyword>
<dbReference type="Proteomes" id="UP000694844">
    <property type="component" value="Chromosome 9"/>
</dbReference>
<proteinExistence type="predicted"/>
<organism evidence="5 6">
    <name type="scientific">Crassostrea virginica</name>
    <name type="common">Eastern oyster</name>
    <dbReference type="NCBI Taxonomy" id="6565"/>
    <lineage>
        <taxon>Eukaryota</taxon>
        <taxon>Metazoa</taxon>
        <taxon>Spiralia</taxon>
        <taxon>Lophotrochozoa</taxon>
        <taxon>Mollusca</taxon>
        <taxon>Bivalvia</taxon>
        <taxon>Autobranchia</taxon>
        <taxon>Pteriomorphia</taxon>
        <taxon>Ostreida</taxon>
        <taxon>Ostreoidea</taxon>
        <taxon>Ostreidae</taxon>
        <taxon>Crassostrea</taxon>
    </lineage>
</organism>
<gene>
    <name evidence="6" type="primary">LOC111111813</name>
</gene>
<keyword evidence="2" id="KW-0472">Membrane</keyword>
<dbReference type="CDD" id="cd00063">
    <property type="entry name" value="FN3"/>
    <property type="match status" value="1"/>
</dbReference>
<dbReference type="InterPro" id="IPR003961">
    <property type="entry name" value="FN3_dom"/>
</dbReference>
<evidence type="ECO:0000313" key="6">
    <source>
        <dbReference type="RefSeq" id="XP_022304671.1"/>
    </source>
</evidence>
<evidence type="ECO:0000259" key="3">
    <source>
        <dbReference type="PROSITE" id="PS50026"/>
    </source>
</evidence>
<feature type="transmembrane region" description="Helical" evidence="2">
    <location>
        <begin position="42"/>
        <end position="64"/>
    </location>
</feature>
<dbReference type="PROSITE" id="PS01186">
    <property type="entry name" value="EGF_2"/>
    <property type="match status" value="1"/>
</dbReference>
<dbReference type="SUPFAM" id="SSF49265">
    <property type="entry name" value="Fibronectin type III"/>
    <property type="match status" value="1"/>
</dbReference>
<dbReference type="Gene3D" id="2.60.40.10">
    <property type="entry name" value="Immunoglobulins"/>
    <property type="match status" value="1"/>
</dbReference>
<dbReference type="InterPro" id="IPR000742">
    <property type="entry name" value="EGF"/>
</dbReference>
<dbReference type="KEGG" id="cvn:111111813"/>
<comment type="caution">
    <text evidence="1">Lacks conserved residue(s) required for the propagation of feature annotation.</text>
</comment>
<dbReference type="AlphaFoldDB" id="A0A8B8BP56"/>
<evidence type="ECO:0000256" key="2">
    <source>
        <dbReference type="SAM" id="Phobius"/>
    </source>
</evidence>
<name>A0A8B8BP56_CRAVI</name>
<dbReference type="RefSeq" id="XP_022304671.1">
    <property type="nucleotide sequence ID" value="XM_022448963.1"/>
</dbReference>